<evidence type="ECO:0000256" key="5">
    <source>
        <dbReference type="PROSITE-ProRule" id="PRU10015"/>
    </source>
</evidence>
<feature type="active site" evidence="5">
    <location>
        <position position="414"/>
    </location>
</feature>
<dbReference type="PROSITE" id="PS50926">
    <property type="entry name" value="TRAM"/>
    <property type="match status" value="1"/>
</dbReference>
<feature type="binding site" evidence="4">
    <location>
        <position position="342"/>
    </location>
    <ligand>
        <name>S-adenosyl-L-methionine</name>
        <dbReference type="ChEBI" id="CHEBI:59789"/>
    </ligand>
</feature>
<evidence type="ECO:0000313" key="8">
    <source>
        <dbReference type="Proteomes" id="UP000093740"/>
    </source>
</evidence>
<dbReference type="InterPro" id="IPR012340">
    <property type="entry name" value="NA-bd_OB-fold"/>
</dbReference>
<accession>A0AAI8CKX6</accession>
<keyword evidence="1 4" id="KW-0489">Methyltransferase</keyword>
<dbReference type="InterPro" id="IPR010280">
    <property type="entry name" value="U5_MeTrfase_fam"/>
</dbReference>
<evidence type="ECO:0000256" key="2">
    <source>
        <dbReference type="ARBA" id="ARBA00022679"/>
    </source>
</evidence>
<feature type="active site" description="Nucleophile" evidence="4">
    <location>
        <position position="414"/>
    </location>
</feature>
<keyword evidence="2 4" id="KW-0808">Transferase</keyword>
<dbReference type="Gene3D" id="3.40.50.150">
    <property type="entry name" value="Vaccinia Virus protein VP39"/>
    <property type="match status" value="1"/>
</dbReference>
<sequence length="457" mass="51927">MIDKDFSKHTRDVGQAYTVYIERYAYGGYGIGKLPGGKLVFVEGTYPGDLAQIEILQEKSDLAFGRLVNLLEKSDIRRAPKCKYFNVCGGCQIMDVEYEKQLELKTQIVKEQLKRIGKIETDVARTIPSDLEFGYRNKMEFAFSYSNKEGVILGLKMRNSNRVVDIDECPISPSSFNRALEVVPEIIELSKAKIYNPKTRSGMLKHLVMRYSHSNNQTMAIFVTRTERFEEAKFIRAELLKRVPQINSIIHVMNSSDSVVLRGPYKTLYGSGVLEVEMDYEKFQIPPTAFFQNNYHVAAKMIEYVTKQLDLKGSERVLDLYAGVGTFSMRLAMLSKHVTAVESSHIAVKAGKANANINNLRNVKFEEADVEEYLKSFDNKVNIIVLDPPRSGAGKEVCEEIIRISPEKIAYISCDPTTLARDLAILKEKYKIISVQPFDMFPQTYHVETVVLLEKSE</sequence>
<dbReference type="PROSITE" id="PS51687">
    <property type="entry name" value="SAM_MT_RNA_M5U"/>
    <property type="match status" value="1"/>
</dbReference>
<comment type="similarity">
    <text evidence="4">Belongs to the class I-like SAM-binding methyltransferase superfamily. RNA M5U methyltransferase family.</text>
</comment>
<dbReference type="PROSITE" id="PS01230">
    <property type="entry name" value="TRMA_1"/>
    <property type="match status" value="1"/>
</dbReference>
<dbReference type="Proteomes" id="UP000093740">
    <property type="component" value="Chromosome"/>
</dbReference>
<feature type="binding site" evidence="4">
    <location>
        <position position="321"/>
    </location>
    <ligand>
        <name>S-adenosyl-L-methionine</name>
        <dbReference type="ChEBI" id="CHEBI:59789"/>
    </ligand>
</feature>
<keyword evidence="8" id="KW-1185">Reference proteome</keyword>
<evidence type="ECO:0000259" key="6">
    <source>
        <dbReference type="PROSITE" id="PS50926"/>
    </source>
</evidence>
<dbReference type="InterPro" id="IPR002792">
    <property type="entry name" value="TRAM_dom"/>
</dbReference>
<dbReference type="Pfam" id="PF05958">
    <property type="entry name" value="tRNA_U5-meth_tr"/>
    <property type="match status" value="1"/>
</dbReference>
<keyword evidence="3 4" id="KW-0949">S-adenosyl-L-methionine</keyword>
<dbReference type="Gene3D" id="2.40.50.140">
    <property type="entry name" value="Nucleic acid-binding proteins"/>
    <property type="match status" value="1"/>
</dbReference>
<gene>
    <name evidence="7" type="primary">rlmD</name>
    <name evidence="7" type="ORF">NA23_03625</name>
</gene>
<dbReference type="PROSITE" id="PS01231">
    <property type="entry name" value="TRMA_2"/>
    <property type="match status" value="1"/>
</dbReference>
<dbReference type="KEGG" id="fia:NA23_03625"/>
<dbReference type="InterPro" id="IPR029063">
    <property type="entry name" value="SAM-dependent_MTases_sf"/>
</dbReference>
<dbReference type="Gene3D" id="2.40.50.1070">
    <property type="match status" value="1"/>
</dbReference>
<evidence type="ECO:0000313" key="7">
    <source>
        <dbReference type="EMBL" id="AMW32468.1"/>
    </source>
</evidence>
<dbReference type="SUPFAM" id="SSF50249">
    <property type="entry name" value="Nucleic acid-binding proteins"/>
    <property type="match status" value="1"/>
</dbReference>
<organism evidence="7 8">
    <name type="scientific">Fervidobacterium islandicum</name>
    <dbReference type="NCBI Taxonomy" id="2423"/>
    <lineage>
        <taxon>Bacteria</taxon>
        <taxon>Thermotogati</taxon>
        <taxon>Thermotogota</taxon>
        <taxon>Thermotogae</taxon>
        <taxon>Thermotogales</taxon>
        <taxon>Fervidobacteriaceae</taxon>
        <taxon>Fervidobacterium</taxon>
    </lineage>
</organism>
<feature type="binding site" evidence="4">
    <location>
        <position position="387"/>
    </location>
    <ligand>
        <name>S-adenosyl-L-methionine</name>
        <dbReference type="ChEBI" id="CHEBI:59789"/>
    </ligand>
</feature>
<dbReference type="FunFam" id="3.40.50.150:FF:000009">
    <property type="entry name" value="23S rRNA (Uracil(1939)-C(5))-methyltransferase RlmD"/>
    <property type="match status" value="1"/>
</dbReference>
<dbReference type="InterPro" id="IPR030390">
    <property type="entry name" value="MeTrfase_TrmA_AS"/>
</dbReference>
<dbReference type="PANTHER" id="PTHR11061:SF30">
    <property type="entry name" value="TRNA (URACIL(54)-C(5))-METHYLTRANSFERASE"/>
    <property type="match status" value="1"/>
</dbReference>
<dbReference type="EC" id="2.1.1.190" evidence="7"/>
<dbReference type="AlphaFoldDB" id="A0AAI8CKX6"/>
<dbReference type="RefSeq" id="WP_052107049.1">
    <property type="nucleotide sequence ID" value="NZ_CP014334.2"/>
</dbReference>
<evidence type="ECO:0000256" key="3">
    <source>
        <dbReference type="ARBA" id="ARBA00022691"/>
    </source>
</evidence>
<dbReference type="SUPFAM" id="SSF53335">
    <property type="entry name" value="S-adenosyl-L-methionine-dependent methyltransferases"/>
    <property type="match status" value="1"/>
</dbReference>
<dbReference type="GO" id="GO:0070475">
    <property type="term" value="P:rRNA base methylation"/>
    <property type="evidence" value="ECO:0007669"/>
    <property type="project" value="TreeGrafter"/>
</dbReference>
<dbReference type="GO" id="GO:0070041">
    <property type="term" value="F:rRNA (uridine-C5-)-methyltransferase activity"/>
    <property type="evidence" value="ECO:0007669"/>
    <property type="project" value="TreeGrafter"/>
</dbReference>
<name>A0AAI8CKX6_FERIS</name>
<dbReference type="EMBL" id="CP014334">
    <property type="protein sequence ID" value="AMW32468.1"/>
    <property type="molecule type" value="Genomic_DNA"/>
</dbReference>
<dbReference type="Pfam" id="PF01938">
    <property type="entry name" value="TRAM"/>
    <property type="match status" value="1"/>
</dbReference>
<feature type="binding site" evidence="4">
    <location>
        <position position="292"/>
    </location>
    <ligand>
        <name>S-adenosyl-L-methionine</name>
        <dbReference type="ChEBI" id="CHEBI:59789"/>
    </ligand>
</feature>
<evidence type="ECO:0000256" key="4">
    <source>
        <dbReference type="PROSITE-ProRule" id="PRU01024"/>
    </source>
</evidence>
<protein>
    <submittedName>
        <fullName evidence="7">23S rRNA (Uracil(1939)-C(5))-methyltransferase RlmD</fullName>
        <ecNumber evidence="7">2.1.1.190</ecNumber>
    </submittedName>
</protein>
<dbReference type="InterPro" id="IPR030391">
    <property type="entry name" value="MeTrfase_TrmA_CS"/>
</dbReference>
<dbReference type="NCBIfam" id="TIGR00479">
    <property type="entry name" value="rumA"/>
    <property type="match status" value="1"/>
</dbReference>
<feature type="domain" description="TRAM" evidence="6">
    <location>
        <begin position="10"/>
        <end position="69"/>
    </location>
</feature>
<evidence type="ECO:0000256" key="1">
    <source>
        <dbReference type="ARBA" id="ARBA00022603"/>
    </source>
</evidence>
<proteinExistence type="inferred from homology"/>
<dbReference type="CDD" id="cd02440">
    <property type="entry name" value="AdoMet_MTases"/>
    <property type="match status" value="1"/>
</dbReference>
<dbReference type="PANTHER" id="PTHR11061">
    <property type="entry name" value="RNA M5U METHYLTRANSFERASE"/>
    <property type="match status" value="1"/>
</dbReference>
<reference evidence="7 8" key="1">
    <citation type="journal article" date="2015" name="Stand. Genomic Sci.">
        <title>Genome sequence of a native-feather degrading extremely thermophilic Eubacterium, Fervidobacterium islandicum AW-1.</title>
        <authorList>
            <person name="Lee Y.J."/>
            <person name="Jeong H."/>
            <person name="Park G.S."/>
            <person name="Kwak Y."/>
            <person name="Lee S.J."/>
            <person name="Lee S.J."/>
            <person name="Park M.K."/>
            <person name="Kim J.Y."/>
            <person name="Kang H.K."/>
            <person name="Shin J.H."/>
            <person name="Lee D.W."/>
        </authorList>
    </citation>
    <scope>NUCLEOTIDE SEQUENCE [LARGE SCALE GENOMIC DNA]</scope>
    <source>
        <strain evidence="7 8">AW-1</strain>
    </source>
</reference>